<evidence type="ECO:0000259" key="17">
    <source>
        <dbReference type="PROSITE" id="PS50113"/>
    </source>
</evidence>
<dbReference type="CDD" id="cd00075">
    <property type="entry name" value="HATPase"/>
    <property type="match status" value="1"/>
</dbReference>
<evidence type="ECO:0000256" key="9">
    <source>
        <dbReference type="ARBA" id="ARBA00022840"/>
    </source>
</evidence>
<dbReference type="PANTHER" id="PTHR42878">
    <property type="entry name" value="TWO-COMPONENT HISTIDINE KINASE"/>
    <property type="match status" value="1"/>
</dbReference>
<evidence type="ECO:0000256" key="3">
    <source>
        <dbReference type="ARBA" id="ARBA00012438"/>
    </source>
</evidence>
<dbReference type="NCBIfam" id="TIGR00229">
    <property type="entry name" value="sensory_box"/>
    <property type="match status" value="2"/>
</dbReference>
<dbReference type="InterPro" id="IPR003594">
    <property type="entry name" value="HATPase_dom"/>
</dbReference>
<keyword evidence="5" id="KW-0808">Transferase</keyword>
<dbReference type="SUPFAM" id="SSF55781">
    <property type="entry name" value="GAF domain-like"/>
    <property type="match status" value="1"/>
</dbReference>
<dbReference type="RefSeq" id="WP_189065644.1">
    <property type="nucleotide sequence ID" value="NZ_BMQM01000020.1"/>
</dbReference>
<keyword evidence="8" id="KW-0418">Kinase</keyword>
<keyword evidence="9" id="KW-0067">ATP-binding</keyword>
<feature type="domain" description="PAS" evidence="16">
    <location>
        <begin position="229"/>
        <end position="274"/>
    </location>
</feature>
<evidence type="ECO:0000256" key="11">
    <source>
        <dbReference type="ARBA" id="ARBA00023012"/>
    </source>
</evidence>
<evidence type="ECO:0000313" key="18">
    <source>
        <dbReference type="EMBL" id="GGR64497.1"/>
    </source>
</evidence>
<dbReference type="InterPro" id="IPR035965">
    <property type="entry name" value="PAS-like_dom_sf"/>
</dbReference>
<dbReference type="PANTHER" id="PTHR42878:SF7">
    <property type="entry name" value="SENSOR HISTIDINE KINASE GLRK"/>
    <property type="match status" value="1"/>
</dbReference>
<feature type="domain" description="PAS" evidence="16">
    <location>
        <begin position="602"/>
        <end position="646"/>
    </location>
</feature>
<dbReference type="InterPro" id="IPR001610">
    <property type="entry name" value="PAC"/>
</dbReference>
<keyword evidence="7" id="KW-0547">Nucleotide-binding</keyword>
<dbReference type="InterPro" id="IPR013767">
    <property type="entry name" value="PAS_fold"/>
</dbReference>
<evidence type="ECO:0000259" key="15">
    <source>
        <dbReference type="PROSITE" id="PS50109"/>
    </source>
</evidence>
<evidence type="ECO:0000256" key="1">
    <source>
        <dbReference type="ARBA" id="ARBA00000085"/>
    </source>
</evidence>
<evidence type="ECO:0000313" key="19">
    <source>
        <dbReference type="Proteomes" id="UP000634308"/>
    </source>
</evidence>
<dbReference type="SUPFAM" id="SSF55785">
    <property type="entry name" value="PYP-like sensor domain (PAS domain)"/>
    <property type="match status" value="3"/>
</dbReference>
<dbReference type="Proteomes" id="UP000634308">
    <property type="component" value="Unassembled WGS sequence"/>
</dbReference>
<dbReference type="SMART" id="SM00091">
    <property type="entry name" value="PAS"/>
    <property type="match status" value="3"/>
</dbReference>
<dbReference type="Pfam" id="PF00989">
    <property type="entry name" value="PAS"/>
    <property type="match status" value="1"/>
</dbReference>
<evidence type="ECO:0000256" key="12">
    <source>
        <dbReference type="ARBA" id="ARBA00023136"/>
    </source>
</evidence>
<keyword evidence="11" id="KW-0902">Two-component regulatory system</keyword>
<evidence type="ECO:0000256" key="4">
    <source>
        <dbReference type="ARBA" id="ARBA00022553"/>
    </source>
</evidence>
<dbReference type="Pfam" id="PF02518">
    <property type="entry name" value="HATPase_c"/>
    <property type="match status" value="1"/>
</dbReference>
<evidence type="ECO:0000256" key="6">
    <source>
        <dbReference type="ARBA" id="ARBA00022692"/>
    </source>
</evidence>
<keyword evidence="4" id="KW-0597">Phosphoprotein</keyword>
<evidence type="ECO:0000256" key="7">
    <source>
        <dbReference type="ARBA" id="ARBA00022741"/>
    </source>
</evidence>
<dbReference type="SUPFAM" id="SSF47384">
    <property type="entry name" value="Homodimeric domain of signal transducing histidine kinase"/>
    <property type="match status" value="1"/>
</dbReference>
<evidence type="ECO:0000256" key="14">
    <source>
        <dbReference type="SAM" id="Phobius"/>
    </source>
</evidence>
<dbReference type="SMART" id="SM00387">
    <property type="entry name" value="HATPase_c"/>
    <property type="match status" value="1"/>
</dbReference>
<evidence type="ECO:0000256" key="8">
    <source>
        <dbReference type="ARBA" id="ARBA00022777"/>
    </source>
</evidence>
<dbReference type="PROSITE" id="PS50109">
    <property type="entry name" value="HIS_KIN"/>
    <property type="match status" value="1"/>
</dbReference>
<keyword evidence="12 14" id="KW-0472">Membrane</keyword>
<accession>A0ABQ2RT99</accession>
<dbReference type="InterPro" id="IPR036097">
    <property type="entry name" value="HisK_dim/P_sf"/>
</dbReference>
<dbReference type="SMART" id="SM00065">
    <property type="entry name" value="GAF"/>
    <property type="match status" value="1"/>
</dbReference>
<keyword evidence="19" id="KW-1185">Reference proteome</keyword>
<dbReference type="Pfam" id="PF00512">
    <property type="entry name" value="HisKA"/>
    <property type="match status" value="1"/>
</dbReference>
<dbReference type="CDD" id="cd00082">
    <property type="entry name" value="HisKA"/>
    <property type="match status" value="1"/>
</dbReference>
<dbReference type="InterPro" id="IPR036890">
    <property type="entry name" value="HATPase_C_sf"/>
</dbReference>
<dbReference type="EC" id="2.7.13.3" evidence="3"/>
<dbReference type="InterPro" id="IPR005467">
    <property type="entry name" value="His_kinase_dom"/>
</dbReference>
<dbReference type="SMART" id="SM00086">
    <property type="entry name" value="PAC"/>
    <property type="match status" value="1"/>
</dbReference>
<evidence type="ECO:0000256" key="2">
    <source>
        <dbReference type="ARBA" id="ARBA00004141"/>
    </source>
</evidence>
<gene>
    <name evidence="18" type="ORF">GCM10008959_28320</name>
</gene>
<comment type="caution">
    <text evidence="18">The sequence shown here is derived from an EMBL/GenBank/DDBJ whole genome shotgun (WGS) entry which is preliminary data.</text>
</comment>
<dbReference type="Gene3D" id="3.30.565.10">
    <property type="entry name" value="Histidine kinase-like ATPase, C-terminal domain"/>
    <property type="match status" value="1"/>
</dbReference>
<dbReference type="CDD" id="cd00130">
    <property type="entry name" value="PAS"/>
    <property type="match status" value="3"/>
</dbReference>
<evidence type="ECO:0000256" key="5">
    <source>
        <dbReference type="ARBA" id="ARBA00022679"/>
    </source>
</evidence>
<feature type="transmembrane region" description="Helical" evidence="14">
    <location>
        <begin position="167"/>
        <end position="188"/>
    </location>
</feature>
<dbReference type="InterPro" id="IPR000014">
    <property type="entry name" value="PAS"/>
</dbReference>
<comment type="catalytic activity">
    <reaction evidence="1">
        <text>ATP + protein L-histidine = ADP + protein N-phospho-L-histidine.</text>
        <dbReference type="EC" id="2.7.13.3"/>
    </reaction>
</comment>
<reference evidence="19" key="1">
    <citation type="journal article" date="2019" name="Int. J. Syst. Evol. Microbiol.">
        <title>The Global Catalogue of Microorganisms (GCM) 10K type strain sequencing project: providing services to taxonomists for standard genome sequencing and annotation.</title>
        <authorList>
            <consortium name="The Broad Institute Genomics Platform"/>
            <consortium name="The Broad Institute Genome Sequencing Center for Infectious Disease"/>
            <person name="Wu L."/>
            <person name="Ma J."/>
        </authorList>
    </citation>
    <scope>NUCLEOTIDE SEQUENCE [LARGE SCALE GENOMIC DNA]</scope>
    <source>
        <strain evidence="19">JCM 31404</strain>
    </source>
</reference>
<protein>
    <recommendedName>
        <fullName evidence="3">histidine kinase</fullName>
        <ecNumber evidence="3">2.7.13.3</ecNumber>
    </recommendedName>
</protein>
<dbReference type="InterPro" id="IPR050351">
    <property type="entry name" value="BphY/WalK/GraS-like"/>
</dbReference>
<dbReference type="PRINTS" id="PR00344">
    <property type="entry name" value="BCTRLSENSOR"/>
</dbReference>
<feature type="domain" description="PAS" evidence="16">
    <location>
        <begin position="474"/>
        <end position="527"/>
    </location>
</feature>
<dbReference type="Gene3D" id="1.10.287.130">
    <property type="match status" value="1"/>
</dbReference>
<dbReference type="SUPFAM" id="SSF55874">
    <property type="entry name" value="ATPase domain of HSP90 chaperone/DNA topoisomerase II/histidine kinase"/>
    <property type="match status" value="1"/>
</dbReference>
<keyword evidence="10 14" id="KW-1133">Transmembrane helix</keyword>
<keyword evidence="6 14" id="KW-0812">Transmembrane</keyword>
<evidence type="ECO:0000259" key="16">
    <source>
        <dbReference type="PROSITE" id="PS50112"/>
    </source>
</evidence>
<dbReference type="PROSITE" id="PS50113">
    <property type="entry name" value="PAC"/>
    <property type="match status" value="1"/>
</dbReference>
<organism evidence="18 19">
    <name type="scientific">Deinococcus seoulensis</name>
    <dbReference type="NCBI Taxonomy" id="1837379"/>
    <lineage>
        <taxon>Bacteria</taxon>
        <taxon>Thermotogati</taxon>
        <taxon>Deinococcota</taxon>
        <taxon>Deinococci</taxon>
        <taxon>Deinococcales</taxon>
        <taxon>Deinococcaceae</taxon>
        <taxon>Deinococcus</taxon>
    </lineage>
</organism>
<feature type="domain" description="Histidine kinase" evidence="15">
    <location>
        <begin position="720"/>
        <end position="935"/>
    </location>
</feature>
<dbReference type="InterPro" id="IPR004358">
    <property type="entry name" value="Sig_transdc_His_kin-like_C"/>
</dbReference>
<dbReference type="Gene3D" id="3.30.450.20">
    <property type="entry name" value="PAS domain"/>
    <property type="match status" value="3"/>
</dbReference>
<sequence length="940" mass="100722">MTRRAPPLLRGWRPRLTLAALAVLTLLTLMTLALTFSRLNNVANLASVSITGWTYSEFTRQTAETRLLVSQGARPADLAVPLAILQSKAVIVTGEPLTGELPPTPRRALLRAAQAVQDLTPDALRTPAGQATLAAVMDGALEGYTGAVATLGLKRSRIASDLRAAEWALGILAVLLAVMSAVAVRQLLTGTLHALKTEVARSEEAEAARAQLERAAAELRAAETNLQRERDFALQVMGAMGEGLYVTGPDDRFEYVNPTLARTLGRSAAELVGQPVGAPLSGAPLSGAVGAERVTAELPLPLPDGRVMPTLLTRVPRGGGGSISVITDLTDIKQAEARLRNLYEVTTDPDDDLPGTLERLLRVGREAFRGAQGAYVRWNAHGPFVQASVGDVPDPAGLLRCGEQARQVGGACRSDDALAVPVMAGGDLHGALVFHRAPGAPPFGRPDEDFANLIGQWLEQAAERLRAHELLRVSEERNMAIIRSSLDAIITTDRWGVISEFNPAAESIFGFTREQARGQVMADLIVPPHLRAGHVAGLERLRGGGATRIAGKRLELTACRADGEEFPVELSVVPLPTTPVMYAGFVRDITERRAAEERLRERTTQLNSVFNVSPDGFVTFSQAGVIVDVNPAFLDLTGTTHADLLGLREQPFEALLARICDPLRAGGELLHLSRPARRVLKRTTRAMETDSGRTLGRVMYFRDITHEAEISSMKSEFMSTAAHELRTPMTSIYGFAELLLTRQLDPDTTRDLLDTIYRQAGRLILLLTELLDLARIEARAGKDFVIARQDLAPLIRSAAQAFAPPGESGRLTLNLPLLPPVPVDGGKVHQALGNVISNAFKYAPGGEVRIDAAPDPAGTGCVLVTVTDSGIGMTREQAARAFERFYRADHSGSIPGTGLGLSLVQEIMNCHGGSVSLASEPGQGTAVTLRFPLSVHPPPD</sequence>
<dbReference type="SMART" id="SM00388">
    <property type="entry name" value="HisKA"/>
    <property type="match status" value="1"/>
</dbReference>
<proteinExistence type="predicted"/>
<dbReference type="Pfam" id="PF13188">
    <property type="entry name" value="PAS_8"/>
    <property type="match status" value="1"/>
</dbReference>
<comment type="subcellular location">
    <subcellularLocation>
        <location evidence="2">Membrane</location>
        <topology evidence="2">Multi-pass membrane protein</topology>
    </subcellularLocation>
</comment>
<dbReference type="Pfam" id="PF13426">
    <property type="entry name" value="PAS_9"/>
    <property type="match status" value="1"/>
</dbReference>
<dbReference type="InterPro" id="IPR000700">
    <property type="entry name" value="PAS-assoc_C"/>
</dbReference>
<dbReference type="InterPro" id="IPR003661">
    <property type="entry name" value="HisK_dim/P_dom"/>
</dbReference>
<evidence type="ECO:0000256" key="10">
    <source>
        <dbReference type="ARBA" id="ARBA00022989"/>
    </source>
</evidence>
<keyword evidence="13" id="KW-0175">Coiled coil</keyword>
<dbReference type="EMBL" id="BMQM01000020">
    <property type="protein sequence ID" value="GGR64497.1"/>
    <property type="molecule type" value="Genomic_DNA"/>
</dbReference>
<evidence type="ECO:0000256" key="13">
    <source>
        <dbReference type="SAM" id="Coils"/>
    </source>
</evidence>
<dbReference type="PROSITE" id="PS50112">
    <property type="entry name" value="PAS"/>
    <property type="match status" value="3"/>
</dbReference>
<dbReference type="InterPro" id="IPR003018">
    <property type="entry name" value="GAF"/>
</dbReference>
<feature type="coiled-coil region" evidence="13">
    <location>
        <begin position="195"/>
        <end position="232"/>
    </location>
</feature>
<name>A0ABQ2RT99_9DEIO</name>
<feature type="domain" description="PAC" evidence="17">
    <location>
        <begin position="552"/>
        <end position="601"/>
    </location>
</feature>